<protein>
    <submittedName>
        <fullName evidence="1">Alpha/beta-hydrolase</fullName>
    </submittedName>
</protein>
<accession>A0ACB8TFI8</accession>
<sequence>MRLSCLVYELATAFLALTNGAVAAAAPQVKLNIGTFSGVTTNGTDRWLGIPYAQPPVGSLRFKAPVPIVTPFQGVQDALQFGNACPQPADPGLGAPTAEDCLFLNVWRPQNTSTQAKLPVLVWIHGGVYNTGSVSTPRTTGIVSRSVQTGKPLILVTINYRLNTFGFLASVHVPLADLNSGLQDQRAAFTFVQENIAKFGGDPTKVTIWGQSAGAGSVEAQILFPSARRLFRAAIMDSLTGPFKNSPPPSTFDQPGQPFDLILNATGCAAGPSAFTCLQQAPFEPLATFSNSKVSATLNHQFWEPTIAPGSFSPVRASVKIASGDFLHIPIIAGTNLNEGASFSSSLLGLNLTGTAQDAAFDQFVKASVIDQTKITGDVLDNIHSLYPANTPTLPFSTGDSLFDRASAWYGDNMFLAARRRFVASAAKFQPVFSYHFREFIPGNSPTFGVAHASELPLLFGPVPAADVELDFANTYLDFYISFVSDLNPGGKFVTAAWPQFKLASTTILQLMRNNITPIVDDFRVDMTDFENSAEVLNEWEK</sequence>
<evidence type="ECO:0000313" key="2">
    <source>
        <dbReference type="Proteomes" id="UP000814140"/>
    </source>
</evidence>
<name>A0ACB8TFI8_9AGAM</name>
<reference evidence="1" key="2">
    <citation type="journal article" date="2022" name="New Phytol.">
        <title>Evolutionary transition to the ectomycorrhizal habit in the genomes of a hyperdiverse lineage of mushroom-forming fungi.</title>
        <authorList>
            <person name="Looney B."/>
            <person name="Miyauchi S."/>
            <person name="Morin E."/>
            <person name="Drula E."/>
            <person name="Courty P.E."/>
            <person name="Kohler A."/>
            <person name="Kuo A."/>
            <person name="LaButti K."/>
            <person name="Pangilinan J."/>
            <person name="Lipzen A."/>
            <person name="Riley R."/>
            <person name="Andreopoulos W."/>
            <person name="He G."/>
            <person name="Johnson J."/>
            <person name="Nolan M."/>
            <person name="Tritt A."/>
            <person name="Barry K.W."/>
            <person name="Grigoriev I.V."/>
            <person name="Nagy L.G."/>
            <person name="Hibbett D."/>
            <person name="Henrissat B."/>
            <person name="Matheny P.B."/>
            <person name="Labbe J."/>
            <person name="Martin F.M."/>
        </authorList>
    </citation>
    <scope>NUCLEOTIDE SEQUENCE</scope>
    <source>
        <strain evidence="1">HHB10654</strain>
    </source>
</reference>
<gene>
    <name evidence="1" type="ORF">BV25DRAFT_1795370</name>
</gene>
<keyword evidence="2" id="KW-1185">Reference proteome</keyword>
<dbReference type="EMBL" id="MU277190">
    <property type="protein sequence ID" value="KAI0067181.1"/>
    <property type="molecule type" value="Genomic_DNA"/>
</dbReference>
<organism evidence="1 2">
    <name type="scientific">Artomyces pyxidatus</name>
    <dbReference type="NCBI Taxonomy" id="48021"/>
    <lineage>
        <taxon>Eukaryota</taxon>
        <taxon>Fungi</taxon>
        <taxon>Dikarya</taxon>
        <taxon>Basidiomycota</taxon>
        <taxon>Agaricomycotina</taxon>
        <taxon>Agaricomycetes</taxon>
        <taxon>Russulales</taxon>
        <taxon>Auriscalpiaceae</taxon>
        <taxon>Artomyces</taxon>
    </lineage>
</organism>
<comment type="caution">
    <text evidence="1">The sequence shown here is derived from an EMBL/GenBank/DDBJ whole genome shotgun (WGS) entry which is preliminary data.</text>
</comment>
<evidence type="ECO:0000313" key="1">
    <source>
        <dbReference type="EMBL" id="KAI0067181.1"/>
    </source>
</evidence>
<reference evidence="1" key="1">
    <citation type="submission" date="2021-03" db="EMBL/GenBank/DDBJ databases">
        <authorList>
            <consortium name="DOE Joint Genome Institute"/>
            <person name="Ahrendt S."/>
            <person name="Looney B.P."/>
            <person name="Miyauchi S."/>
            <person name="Morin E."/>
            <person name="Drula E."/>
            <person name="Courty P.E."/>
            <person name="Chicoki N."/>
            <person name="Fauchery L."/>
            <person name="Kohler A."/>
            <person name="Kuo A."/>
            <person name="Labutti K."/>
            <person name="Pangilinan J."/>
            <person name="Lipzen A."/>
            <person name="Riley R."/>
            <person name="Andreopoulos W."/>
            <person name="He G."/>
            <person name="Johnson J."/>
            <person name="Barry K.W."/>
            <person name="Grigoriev I.V."/>
            <person name="Nagy L."/>
            <person name="Hibbett D."/>
            <person name="Henrissat B."/>
            <person name="Matheny P.B."/>
            <person name="Labbe J."/>
            <person name="Martin F."/>
        </authorList>
    </citation>
    <scope>NUCLEOTIDE SEQUENCE</scope>
    <source>
        <strain evidence="1">HHB10654</strain>
    </source>
</reference>
<dbReference type="Proteomes" id="UP000814140">
    <property type="component" value="Unassembled WGS sequence"/>
</dbReference>
<proteinExistence type="predicted"/>